<organism evidence="1 2">
    <name type="scientific">Okeanomitos corallinicola TIOX110</name>
    <dbReference type="NCBI Taxonomy" id="3133117"/>
    <lineage>
        <taxon>Bacteria</taxon>
        <taxon>Bacillati</taxon>
        <taxon>Cyanobacteriota</taxon>
        <taxon>Cyanophyceae</taxon>
        <taxon>Nostocales</taxon>
        <taxon>Aphanizomenonaceae</taxon>
        <taxon>Okeanomitos</taxon>
    </lineage>
</organism>
<reference evidence="1 2" key="1">
    <citation type="submission" date="2024-04" db="EMBL/GenBank/DDBJ databases">
        <title>Okeanomitos corallinicola gen. &amp; sp. nov. (Nostocales, Cyanobacteria), a new toxic marine heterocyst-forming cyanobacterium from a coral reef.</title>
        <authorList>
            <person name="Li H."/>
            <person name="Li R."/>
            <person name="Kang J."/>
            <person name="Hii K.S."/>
            <person name="Mohamed H.F."/>
            <person name="Xu X."/>
            <person name="Luo Z."/>
        </authorList>
    </citation>
    <scope>NUCLEOTIDE SEQUENCE [LARGE SCALE GENOMIC DNA]</scope>
    <source>
        <strain evidence="1 2">TIOX110</strain>
    </source>
</reference>
<proteinExistence type="predicted"/>
<dbReference type="EMBL" id="CP150886">
    <property type="protein sequence ID" value="WZB86211.1"/>
    <property type="molecule type" value="Genomic_DNA"/>
</dbReference>
<evidence type="ECO:0000313" key="1">
    <source>
        <dbReference type="EMBL" id="WZB86211.1"/>
    </source>
</evidence>
<sequence length="72" mass="8316">MFLQLKNSGVLVKIIDVKELIDPNSDIIHAQDQEGEEEQEIDIYQKESLVFPSGERLPRCWLDANYRSLKVA</sequence>
<dbReference type="Proteomes" id="UP001483337">
    <property type="component" value="Chromosome"/>
</dbReference>
<protein>
    <submittedName>
        <fullName evidence="1">Acetyltransferase</fullName>
    </submittedName>
</protein>
<gene>
    <name evidence="1" type="ORF">WJM97_12400</name>
</gene>
<evidence type="ECO:0000313" key="2">
    <source>
        <dbReference type="Proteomes" id="UP001483337"/>
    </source>
</evidence>
<keyword evidence="2" id="KW-1185">Reference proteome</keyword>
<name>A0ABZ2ULG2_9CYAN</name>
<accession>A0ABZ2ULG2</accession>
<dbReference type="RefSeq" id="WP_353929127.1">
    <property type="nucleotide sequence ID" value="NZ_CP150886.1"/>
</dbReference>